<dbReference type="Proteomes" id="UP000436006">
    <property type="component" value="Unassembled WGS sequence"/>
</dbReference>
<keyword evidence="2" id="KW-1185">Reference proteome</keyword>
<dbReference type="AlphaFoldDB" id="A0A7K1S4V6"/>
<reference evidence="1 2" key="1">
    <citation type="submission" date="2019-12" db="EMBL/GenBank/DDBJ databases">
        <title>Spirosoma sp. HMF4905 genome sequencing and assembly.</title>
        <authorList>
            <person name="Kang H."/>
            <person name="Cha I."/>
            <person name="Kim H."/>
            <person name="Joh K."/>
        </authorList>
    </citation>
    <scope>NUCLEOTIDE SEQUENCE [LARGE SCALE GENOMIC DNA]</scope>
    <source>
        <strain evidence="1 2">HMF4905</strain>
    </source>
</reference>
<name>A0A7K1S4V6_9BACT</name>
<proteinExistence type="predicted"/>
<protein>
    <submittedName>
        <fullName evidence="1">Uncharacterized protein</fullName>
    </submittedName>
</protein>
<dbReference type="RefSeq" id="WP_157582956.1">
    <property type="nucleotide sequence ID" value="NZ_WPIN01000001.1"/>
</dbReference>
<dbReference type="EMBL" id="WPIN01000001">
    <property type="protein sequence ID" value="MVM28857.1"/>
    <property type="molecule type" value="Genomic_DNA"/>
</dbReference>
<accession>A0A7K1S4V6</accession>
<comment type="caution">
    <text evidence="1">The sequence shown here is derived from an EMBL/GenBank/DDBJ whole genome shotgun (WGS) entry which is preliminary data.</text>
</comment>
<sequence>MSDISELLDFYGSQQLPQTTSQSSHWTNSKTLRNCINLAMRGAKNGNESSLKTLRLIKDLLAEQA</sequence>
<organism evidence="1 2">
    <name type="scientific">Spirosoma arboris</name>
    <dbReference type="NCBI Taxonomy" id="2682092"/>
    <lineage>
        <taxon>Bacteria</taxon>
        <taxon>Pseudomonadati</taxon>
        <taxon>Bacteroidota</taxon>
        <taxon>Cytophagia</taxon>
        <taxon>Cytophagales</taxon>
        <taxon>Cytophagaceae</taxon>
        <taxon>Spirosoma</taxon>
    </lineage>
</organism>
<evidence type="ECO:0000313" key="1">
    <source>
        <dbReference type="EMBL" id="MVM28857.1"/>
    </source>
</evidence>
<gene>
    <name evidence="1" type="ORF">GO755_02345</name>
</gene>
<evidence type="ECO:0000313" key="2">
    <source>
        <dbReference type="Proteomes" id="UP000436006"/>
    </source>
</evidence>